<evidence type="ECO:0000256" key="5">
    <source>
        <dbReference type="ARBA" id="ARBA00023136"/>
    </source>
</evidence>
<dbReference type="PANTHER" id="PTHR38459:SF1">
    <property type="entry name" value="PROPHAGE BACTOPRENOL-LINKED GLUCOSE TRANSLOCASE HOMOLOG"/>
    <property type="match status" value="1"/>
</dbReference>
<dbReference type="STRING" id="225848.Sps_00733"/>
<organism evidence="8 9">
    <name type="scientific">Shewanella psychrophila</name>
    <dbReference type="NCBI Taxonomy" id="225848"/>
    <lineage>
        <taxon>Bacteria</taxon>
        <taxon>Pseudomonadati</taxon>
        <taxon>Pseudomonadota</taxon>
        <taxon>Gammaproteobacteria</taxon>
        <taxon>Alteromonadales</taxon>
        <taxon>Shewanellaceae</taxon>
        <taxon>Shewanella</taxon>
    </lineage>
</organism>
<accession>A0A1S6HK77</accession>
<evidence type="ECO:0000256" key="1">
    <source>
        <dbReference type="ARBA" id="ARBA00004141"/>
    </source>
</evidence>
<dbReference type="InterPro" id="IPR051401">
    <property type="entry name" value="GtrA_CellWall_Glycosyl"/>
</dbReference>
<evidence type="ECO:0000256" key="6">
    <source>
        <dbReference type="SAM" id="Phobius"/>
    </source>
</evidence>
<comment type="similarity">
    <text evidence="2">Belongs to the GtrA family.</text>
</comment>
<dbReference type="PANTHER" id="PTHR38459">
    <property type="entry name" value="PROPHAGE BACTOPRENOL-LINKED GLUCOSE TRANSLOCASE HOMOLOG"/>
    <property type="match status" value="1"/>
</dbReference>
<dbReference type="EMBL" id="CP014782">
    <property type="protein sequence ID" value="AQS35926.1"/>
    <property type="molecule type" value="Genomic_DNA"/>
</dbReference>
<keyword evidence="4 6" id="KW-1133">Transmembrane helix</keyword>
<feature type="transmembrane region" description="Helical" evidence="6">
    <location>
        <begin position="35"/>
        <end position="53"/>
    </location>
</feature>
<evidence type="ECO:0000313" key="9">
    <source>
        <dbReference type="Proteomes" id="UP000189545"/>
    </source>
</evidence>
<feature type="domain" description="GtrA/DPMS transmembrane" evidence="7">
    <location>
        <begin position="3"/>
        <end position="115"/>
    </location>
</feature>
<dbReference type="GO" id="GO:0000271">
    <property type="term" value="P:polysaccharide biosynthetic process"/>
    <property type="evidence" value="ECO:0007669"/>
    <property type="project" value="InterPro"/>
</dbReference>
<gene>
    <name evidence="8" type="ORF">Sps_00733</name>
</gene>
<evidence type="ECO:0000259" key="7">
    <source>
        <dbReference type="Pfam" id="PF04138"/>
    </source>
</evidence>
<name>A0A1S6HK77_9GAMM</name>
<keyword evidence="9" id="KW-1185">Reference proteome</keyword>
<protein>
    <submittedName>
        <fullName evidence="8">Putative membrane protein</fullName>
    </submittedName>
</protein>
<dbReference type="Proteomes" id="UP000189545">
    <property type="component" value="Chromosome"/>
</dbReference>
<dbReference type="KEGG" id="spsw:Sps_00733"/>
<dbReference type="InterPro" id="IPR007267">
    <property type="entry name" value="GtrA_DPMS_TM"/>
</dbReference>
<feature type="transmembrane region" description="Helical" evidence="6">
    <location>
        <begin position="99"/>
        <end position="119"/>
    </location>
</feature>
<keyword evidence="3 6" id="KW-0812">Transmembrane</keyword>
<evidence type="ECO:0000256" key="3">
    <source>
        <dbReference type="ARBA" id="ARBA00022692"/>
    </source>
</evidence>
<dbReference type="Pfam" id="PF04138">
    <property type="entry name" value="GtrA_DPMS_TM"/>
    <property type="match status" value="1"/>
</dbReference>
<sequence>MAKFALVGVVNTLISYGFFSVLVYAGCHYLLASVMSYALGASVSYWLNAAYTFSVMRTTKGLFKFILLSTVAILFGMAVLHILIEFMFFSAYIAQACVVVLRFPLVYVLSHSLVFNLGLQKRKTD</sequence>
<dbReference type="AlphaFoldDB" id="A0A1S6HK77"/>
<feature type="transmembrane region" description="Helical" evidence="6">
    <location>
        <begin position="65"/>
        <end position="93"/>
    </location>
</feature>
<proteinExistence type="inferred from homology"/>
<dbReference type="GO" id="GO:0005886">
    <property type="term" value="C:plasma membrane"/>
    <property type="evidence" value="ECO:0007669"/>
    <property type="project" value="TreeGrafter"/>
</dbReference>
<keyword evidence="5 6" id="KW-0472">Membrane</keyword>
<reference evidence="8 9" key="1">
    <citation type="submission" date="2016-03" db="EMBL/GenBank/DDBJ databases">
        <title>Complete genome sequence of Shewanella psychrophila WP2, a deep sea bacterium isolated from west Pacific sediment.</title>
        <authorList>
            <person name="Xu G."/>
            <person name="Jian H."/>
        </authorList>
    </citation>
    <scope>NUCLEOTIDE SEQUENCE [LARGE SCALE GENOMIC DNA]</scope>
    <source>
        <strain evidence="8 9">WP2</strain>
    </source>
</reference>
<evidence type="ECO:0000256" key="2">
    <source>
        <dbReference type="ARBA" id="ARBA00009399"/>
    </source>
</evidence>
<evidence type="ECO:0000313" key="8">
    <source>
        <dbReference type="EMBL" id="AQS35926.1"/>
    </source>
</evidence>
<comment type="subcellular location">
    <subcellularLocation>
        <location evidence="1">Membrane</location>
        <topology evidence="1">Multi-pass membrane protein</topology>
    </subcellularLocation>
</comment>
<evidence type="ECO:0000256" key="4">
    <source>
        <dbReference type="ARBA" id="ARBA00022989"/>
    </source>
</evidence>